<proteinExistence type="predicted"/>
<gene>
    <name evidence="2" type="ORF">SEA_CHYMERA_46</name>
</gene>
<accession>A0A142K672</accession>
<dbReference type="Proteomes" id="UP000223789">
    <property type="component" value="Segment"/>
</dbReference>
<feature type="region of interest" description="Disordered" evidence="1">
    <location>
        <begin position="74"/>
        <end position="103"/>
    </location>
</feature>
<feature type="compositionally biased region" description="Low complexity" evidence="1">
    <location>
        <begin position="74"/>
        <end position="84"/>
    </location>
</feature>
<name>A0A142K672_9CAUD</name>
<protein>
    <submittedName>
        <fullName evidence="2">Uncharacterized protein</fullName>
    </submittedName>
</protein>
<organism evidence="2 3">
    <name type="scientific">Streptomyces phage Chymera</name>
    <dbReference type="NCBI Taxonomy" id="1821728"/>
    <lineage>
        <taxon>Viruses</taxon>
        <taxon>Duplodnaviria</taxon>
        <taxon>Heunggongvirae</taxon>
        <taxon>Uroviricota</taxon>
        <taxon>Caudoviricetes</taxon>
        <taxon>Chymeravirus</taxon>
        <taxon>Chymeravirus chymera</taxon>
    </lineage>
</organism>
<evidence type="ECO:0000313" key="2">
    <source>
        <dbReference type="EMBL" id="AMS01605.1"/>
    </source>
</evidence>
<evidence type="ECO:0000313" key="3">
    <source>
        <dbReference type="Proteomes" id="UP000223789"/>
    </source>
</evidence>
<sequence length="103" mass="11203">MSTPHGSTPCPSCGQPIRWATTAAGRRQAVNALANSAGNLGAYTDGTGRLRVRVLTTERPTLEGAEWRAMPHAATCTRPAPRRTAQPRRRAGVRAARWQGWQR</sequence>
<reference evidence="2 3" key="1">
    <citation type="submission" date="2016-03" db="EMBL/GenBank/DDBJ databases">
        <authorList>
            <person name="Ploux O."/>
        </authorList>
    </citation>
    <scope>NUCLEOTIDE SEQUENCE [LARGE SCALE GENOMIC DNA]</scope>
</reference>
<evidence type="ECO:0000256" key="1">
    <source>
        <dbReference type="SAM" id="MobiDB-lite"/>
    </source>
</evidence>
<dbReference type="EMBL" id="KU958700">
    <property type="protein sequence ID" value="AMS01605.1"/>
    <property type="molecule type" value="Genomic_DNA"/>
</dbReference>
<keyword evidence="3" id="KW-1185">Reference proteome</keyword>